<dbReference type="EC" id="1.4.4.2" evidence="4"/>
<dbReference type="SUPFAM" id="SSF53383">
    <property type="entry name" value="PLP-dependent transferases"/>
    <property type="match status" value="1"/>
</dbReference>
<evidence type="ECO:0000256" key="1">
    <source>
        <dbReference type="ARBA" id="ARBA00022898"/>
    </source>
</evidence>
<dbReference type="InterPro" id="IPR015422">
    <property type="entry name" value="PyrdxlP-dep_Trfase_small"/>
</dbReference>
<dbReference type="PANTHER" id="PTHR11773:SF1">
    <property type="entry name" value="GLYCINE DEHYDROGENASE (DECARBOXYLATING), MITOCHONDRIAL"/>
    <property type="match status" value="1"/>
</dbReference>
<dbReference type="InterPro" id="IPR015424">
    <property type="entry name" value="PyrdxlP-dep_Trfase"/>
</dbReference>
<comment type="caution">
    <text evidence="4">The sequence shown here is derived from an EMBL/GenBank/DDBJ whole genome shotgun (WGS) entry which is preliminary data.</text>
</comment>
<dbReference type="GO" id="GO:0030170">
    <property type="term" value="F:pyridoxal phosphate binding"/>
    <property type="evidence" value="ECO:0007669"/>
    <property type="project" value="TreeGrafter"/>
</dbReference>
<sequence>MVPIAHYFVFGSAGILPIAYGYIRMMGAEGFTQASKIAILNANYLAACLNDTYGIVYRGENGFVGHEMILECRK</sequence>
<organism evidence="4">
    <name type="scientific">termite gut metagenome</name>
    <dbReference type="NCBI Taxonomy" id="433724"/>
    <lineage>
        <taxon>unclassified sequences</taxon>
        <taxon>metagenomes</taxon>
        <taxon>organismal metagenomes</taxon>
    </lineage>
</organism>
<dbReference type="GO" id="GO:0005829">
    <property type="term" value="C:cytosol"/>
    <property type="evidence" value="ECO:0007669"/>
    <property type="project" value="TreeGrafter"/>
</dbReference>
<dbReference type="GO" id="GO:0004375">
    <property type="term" value="F:glycine dehydrogenase (decarboxylating) activity"/>
    <property type="evidence" value="ECO:0007669"/>
    <property type="project" value="UniProtKB-EC"/>
</dbReference>
<name>A0A5J4PEG2_9ZZZZ</name>
<evidence type="ECO:0000256" key="2">
    <source>
        <dbReference type="SAM" id="Phobius"/>
    </source>
</evidence>
<keyword evidence="2" id="KW-1133">Transmembrane helix</keyword>
<protein>
    <submittedName>
        <fullName evidence="4">Glycine dehydrogenase (Decarboxylating)</fullName>
        <ecNumber evidence="4">1.4.4.2</ecNumber>
    </submittedName>
</protein>
<dbReference type="InterPro" id="IPR049316">
    <property type="entry name" value="GDC-P_C"/>
</dbReference>
<keyword evidence="4" id="KW-0560">Oxidoreductase</keyword>
<reference evidence="4" key="1">
    <citation type="submission" date="2019-03" db="EMBL/GenBank/DDBJ databases">
        <title>Single cell metagenomics reveals metabolic interactions within the superorganism composed of flagellate Streblomastix strix and complex community of Bacteroidetes bacteria on its surface.</title>
        <authorList>
            <person name="Treitli S.C."/>
            <person name="Kolisko M."/>
            <person name="Husnik F."/>
            <person name="Keeling P."/>
            <person name="Hampl V."/>
        </authorList>
    </citation>
    <scope>NUCLEOTIDE SEQUENCE</scope>
    <source>
        <strain evidence="4">STM</strain>
    </source>
</reference>
<dbReference type="AlphaFoldDB" id="A0A5J4PEG2"/>
<keyword evidence="1" id="KW-0663">Pyridoxal phosphate</keyword>
<keyword evidence="2" id="KW-0812">Transmembrane</keyword>
<keyword evidence="2" id="KW-0472">Membrane</keyword>
<dbReference type="GO" id="GO:0019464">
    <property type="term" value="P:glycine decarboxylation via glycine cleavage system"/>
    <property type="evidence" value="ECO:0007669"/>
    <property type="project" value="TreeGrafter"/>
</dbReference>
<dbReference type="InterPro" id="IPR020581">
    <property type="entry name" value="GDC_P"/>
</dbReference>
<feature type="non-terminal residue" evidence="4">
    <location>
        <position position="74"/>
    </location>
</feature>
<accession>A0A5J4PEG2</accession>
<evidence type="ECO:0000313" key="4">
    <source>
        <dbReference type="EMBL" id="KAA6307867.1"/>
    </source>
</evidence>
<dbReference type="PANTHER" id="PTHR11773">
    <property type="entry name" value="GLYCINE DEHYDROGENASE, DECARBOXYLATING"/>
    <property type="match status" value="1"/>
</dbReference>
<feature type="domain" description="Glycine dehydrogenase C-terminal" evidence="3">
    <location>
        <begin position="34"/>
        <end position="74"/>
    </location>
</feature>
<gene>
    <name evidence="4" type="ORF">EZS27_040459</name>
</gene>
<dbReference type="EMBL" id="SNRY01008859">
    <property type="protein sequence ID" value="KAA6307867.1"/>
    <property type="molecule type" value="Genomic_DNA"/>
</dbReference>
<proteinExistence type="predicted"/>
<evidence type="ECO:0000259" key="3">
    <source>
        <dbReference type="Pfam" id="PF21478"/>
    </source>
</evidence>
<feature type="transmembrane region" description="Helical" evidence="2">
    <location>
        <begin position="6"/>
        <end position="23"/>
    </location>
</feature>
<dbReference type="Pfam" id="PF21478">
    <property type="entry name" value="GcvP2_C"/>
    <property type="match status" value="1"/>
</dbReference>
<dbReference type="Gene3D" id="3.90.1150.10">
    <property type="entry name" value="Aspartate Aminotransferase, domain 1"/>
    <property type="match status" value="1"/>
</dbReference>
<dbReference type="GO" id="GO:0016594">
    <property type="term" value="F:glycine binding"/>
    <property type="evidence" value="ECO:0007669"/>
    <property type="project" value="TreeGrafter"/>
</dbReference>
<dbReference type="GO" id="GO:0005960">
    <property type="term" value="C:glycine cleavage complex"/>
    <property type="evidence" value="ECO:0007669"/>
    <property type="project" value="TreeGrafter"/>
</dbReference>